<organism evidence="4 5">
    <name type="scientific">Corynebacterium heidelbergense</name>
    <dbReference type="NCBI Taxonomy" id="2055947"/>
    <lineage>
        <taxon>Bacteria</taxon>
        <taxon>Bacillati</taxon>
        <taxon>Actinomycetota</taxon>
        <taxon>Actinomycetes</taxon>
        <taxon>Mycobacteriales</taxon>
        <taxon>Corynebacteriaceae</taxon>
        <taxon>Corynebacterium</taxon>
    </lineage>
</organism>
<dbReference type="Proteomes" id="UP000251577">
    <property type="component" value="Unassembled WGS sequence"/>
</dbReference>
<feature type="region of interest" description="Disordered" evidence="2">
    <location>
        <begin position="1"/>
        <end position="30"/>
    </location>
</feature>
<dbReference type="InterPro" id="IPR029058">
    <property type="entry name" value="AB_hydrolase_fold"/>
</dbReference>
<dbReference type="InterPro" id="IPR023302">
    <property type="entry name" value="Pept_S9A_N"/>
</dbReference>
<evidence type="ECO:0000259" key="3">
    <source>
        <dbReference type="Pfam" id="PF02897"/>
    </source>
</evidence>
<comment type="caution">
    <text evidence="4">The sequence shown here is derived from an EMBL/GenBank/DDBJ whole genome shotgun (WGS) entry which is preliminary data.</text>
</comment>
<gene>
    <name evidence="4" type="ORF">DLJ54_07305</name>
</gene>
<feature type="compositionally biased region" description="Low complexity" evidence="2">
    <location>
        <begin position="1"/>
        <end position="19"/>
    </location>
</feature>
<evidence type="ECO:0000313" key="5">
    <source>
        <dbReference type="Proteomes" id="UP000251577"/>
    </source>
</evidence>
<sequence length="150" mass="16634">MTNGQQTPPLQPQQATASPPVAPRRPIERTFHGRTFTDDYEWLRDKDSAEVRSHLEAENAYTQSRTAHLQPLADAIFGEVKARVKETDLSLPVRSGNWWYFSRSTEGKSYAAMCRIPVGQSDGHGSARPAFSPMPASIFAFISSVVVSPK</sequence>
<dbReference type="AlphaFoldDB" id="A0A364V4W2"/>
<evidence type="ECO:0000256" key="2">
    <source>
        <dbReference type="SAM" id="MobiDB-lite"/>
    </source>
</evidence>
<dbReference type="InterPro" id="IPR051543">
    <property type="entry name" value="Serine_Peptidase_S9A"/>
</dbReference>
<dbReference type="Pfam" id="PF02897">
    <property type="entry name" value="Peptidase_S9_N"/>
    <property type="match status" value="1"/>
</dbReference>
<evidence type="ECO:0000256" key="1">
    <source>
        <dbReference type="ARBA" id="ARBA00005228"/>
    </source>
</evidence>
<proteinExistence type="inferred from homology"/>
<protein>
    <recommendedName>
        <fullName evidence="3">Peptidase S9A N-terminal domain-containing protein</fullName>
    </recommendedName>
</protein>
<keyword evidence="5" id="KW-1185">Reference proteome</keyword>
<dbReference type="SUPFAM" id="SSF50993">
    <property type="entry name" value="Peptidase/esterase 'gauge' domain"/>
    <property type="match status" value="1"/>
</dbReference>
<dbReference type="PANTHER" id="PTHR11757:SF19">
    <property type="entry name" value="PROLYL ENDOPEPTIDASE-LIKE"/>
    <property type="match status" value="1"/>
</dbReference>
<accession>A0A364V4W2</accession>
<dbReference type="PANTHER" id="PTHR11757">
    <property type="entry name" value="PROTEASE FAMILY S9A OLIGOPEPTIDASE"/>
    <property type="match status" value="1"/>
</dbReference>
<dbReference type="Gene3D" id="2.130.10.120">
    <property type="entry name" value="Prolyl oligopeptidase, N-terminal domain"/>
    <property type="match status" value="1"/>
</dbReference>
<dbReference type="EMBL" id="QHCV01000070">
    <property type="protein sequence ID" value="RAV31648.1"/>
    <property type="molecule type" value="Genomic_DNA"/>
</dbReference>
<dbReference type="GO" id="GO:0004252">
    <property type="term" value="F:serine-type endopeptidase activity"/>
    <property type="evidence" value="ECO:0007669"/>
    <property type="project" value="InterPro"/>
</dbReference>
<name>A0A364V4W2_9CORY</name>
<dbReference type="Gene3D" id="3.40.50.1820">
    <property type="entry name" value="alpha/beta hydrolase"/>
    <property type="match status" value="1"/>
</dbReference>
<reference evidence="4 5" key="1">
    <citation type="journal article" date="2018" name="Syst. Appl. Microbiol.">
        <title>Corynebacterium heidelbergense sp. nov., isolated from the preen glands of Egyptian geese (Alopochen aegyptiacus).</title>
        <authorList>
            <person name="Braun M.S."/>
            <person name="Wang E."/>
            <person name="Zimmermann S."/>
            <person name="Wink M."/>
        </authorList>
    </citation>
    <scope>NUCLEOTIDE SEQUENCE [LARGE SCALE GENOMIC DNA]</scope>
    <source>
        <strain evidence="4 5">647</strain>
    </source>
</reference>
<feature type="domain" description="Peptidase S9A N-terminal" evidence="3">
    <location>
        <begin position="20"/>
        <end position="121"/>
    </location>
</feature>
<evidence type="ECO:0000313" key="4">
    <source>
        <dbReference type="EMBL" id="RAV31648.1"/>
    </source>
</evidence>
<comment type="similarity">
    <text evidence="1">Belongs to the peptidase S9A family.</text>
</comment>